<accession>A0A7S1EY38</accession>
<reference evidence="1" key="1">
    <citation type="submission" date="2021-01" db="EMBL/GenBank/DDBJ databases">
        <authorList>
            <person name="Corre E."/>
            <person name="Pelletier E."/>
            <person name="Niang G."/>
            <person name="Scheremetjew M."/>
            <person name="Finn R."/>
            <person name="Kale V."/>
            <person name="Holt S."/>
            <person name="Cochrane G."/>
            <person name="Meng A."/>
            <person name="Brown T."/>
            <person name="Cohen L."/>
        </authorList>
    </citation>
    <scope>NUCLEOTIDE SEQUENCE</scope>
</reference>
<dbReference type="EMBL" id="HBFQ01009800">
    <property type="protein sequence ID" value="CAD8832518.1"/>
    <property type="molecule type" value="Transcribed_RNA"/>
</dbReference>
<name>A0A7S1EY38_NOCSC</name>
<organism evidence="1">
    <name type="scientific">Noctiluca scintillans</name>
    <name type="common">Sea sparkle</name>
    <name type="synonym">Red tide dinoflagellate</name>
    <dbReference type="NCBI Taxonomy" id="2966"/>
    <lineage>
        <taxon>Eukaryota</taxon>
        <taxon>Sar</taxon>
        <taxon>Alveolata</taxon>
        <taxon>Dinophyceae</taxon>
        <taxon>Noctilucales</taxon>
        <taxon>Noctilucaceae</taxon>
        <taxon>Noctiluca</taxon>
    </lineage>
</organism>
<dbReference type="AlphaFoldDB" id="A0A7S1EY38"/>
<evidence type="ECO:0000313" key="1">
    <source>
        <dbReference type="EMBL" id="CAD8832518.1"/>
    </source>
</evidence>
<gene>
    <name evidence="1" type="ORF">NSCI0253_LOCUS6866</name>
</gene>
<sequence>MNRRFLLSICSTDSWHREPEGPAQVLPRGSGSRARFCGPVGLSAEYLESDGHATTEVVIIWLSVFCMGGGLQLGEAHRQFKIKVAPRNTVRLCGFVIASGICGICTFQSRRGSCDTKV</sequence>
<proteinExistence type="predicted"/>
<protein>
    <submittedName>
        <fullName evidence="1">Uncharacterized protein</fullName>
    </submittedName>
</protein>